<keyword evidence="1" id="KW-0175">Coiled coil</keyword>
<dbReference type="Gene3D" id="2.30.60.10">
    <property type="entry name" value="Cyanovirin-N"/>
    <property type="match status" value="1"/>
</dbReference>
<dbReference type="PANTHER" id="PTHR42076:SF1">
    <property type="entry name" value="CYANOVIRIN-N DOMAIN-CONTAINING PROTEIN"/>
    <property type="match status" value="1"/>
</dbReference>
<dbReference type="Proteomes" id="UP001430584">
    <property type="component" value="Unassembled WGS sequence"/>
</dbReference>
<keyword evidence="4" id="KW-1185">Reference proteome</keyword>
<gene>
    <name evidence="3" type="ORF">SLS55_004056</name>
</gene>
<dbReference type="InterPro" id="IPR011058">
    <property type="entry name" value="Cyanovirin-N"/>
</dbReference>
<dbReference type="SUPFAM" id="SSF51322">
    <property type="entry name" value="Cyanovirin-N"/>
    <property type="match status" value="1"/>
</dbReference>
<dbReference type="SUPFAM" id="SSF58100">
    <property type="entry name" value="Bacterial hemolysins"/>
    <property type="match status" value="1"/>
</dbReference>
<dbReference type="EMBL" id="JAJVCZ030000004">
    <property type="protein sequence ID" value="KAL0260370.1"/>
    <property type="molecule type" value="Genomic_DNA"/>
</dbReference>
<sequence length="429" mass="48011">MSFTKSSRGISVTPDFQLSAECKQINGHFKRSSVRLDPVLGNADGSFHVEGRDFSKSARDVSLKVENGSTILHASLRRKDGVWQETALNLDVIVANRNGSLVIDTSTIQSPDGAVACDALEKLVEECRQAATDLKNQIRDQLTRESNQASQSVNTAFKGIAQMQEALNDGGAYADRQHFQPEAGHLRFLLSDATGQWSKVEDAVGTASQHIKEFQRTKLHSVIAEIEATERKIAADVDRTMLEQKETKVHLESLSDQIGQHQKEHSTALDQRHDAWARTVRFSLASVLVPFVFIPLAVEASDERAQWDKQVTDLENAIKETSCLRDRLDGLQIGLERALQTANQGSERCRRLRADVGTLSEELDGLEERIHDKKCMMTDYVQTLREAESDGVTALEYSQTLQEGREILQEVLYVKQEFDPEKLHVMLQL</sequence>
<name>A0ABR3CJI3_9PEZI</name>
<protein>
    <recommendedName>
        <fullName evidence="2">Cyanovirin-N domain-containing protein</fullName>
    </recommendedName>
</protein>
<comment type="caution">
    <text evidence="3">The sequence shown here is derived from an EMBL/GenBank/DDBJ whole genome shotgun (WGS) entry which is preliminary data.</text>
</comment>
<dbReference type="GeneID" id="92008141"/>
<dbReference type="PANTHER" id="PTHR42076">
    <property type="entry name" value="CYANOVIRIN-N HOMOLOG"/>
    <property type="match status" value="1"/>
</dbReference>
<accession>A0ABR3CJI3</accession>
<dbReference type="SMART" id="SM01111">
    <property type="entry name" value="CVNH"/>
    <property type="match status" value="1"/>
</dbReference>
<evidence type="ECO:0000259" key="2">
    <source>
        <dbReference type="SMART" id="SM01111"/>
    </source>
</evidence>
<evidence type="ECO:0000313" key="4">
    <source>
        <dbReference type="Proteomes" id="UP001430584"/>
    </source>
</evidence>
<dbReference type="Pfam" id="PF08881">
    <property type="entry name" value="CVNH"/>
    <property type="match status" value="1"/>
</dbReference>
<evidence type="ECO:0000256" key="1">
    <source>
        <dbReference type="SAM" id="Coils"/>
    </source>
</evidence>
<feature type="domain" description="Cyanovirin-N" evidence="2">
    <location>
        <begin position="2"/>
        <end position="103"/>
    </location>
</feature>
<feature type="coiled-coil region" evidence="1">
    <location>
        <begin position="117"/>
        <end position="144"/>
    </location>
</feature>
<proteinExistence type="predicted"/>
<reference evidence="3 4" key="1">
    <citation type="submission" date="2024-02" db="EMBL/GenBank/DDBJ databases">
        <title>De novo assembly and annotation of 12 fungi associated with fruit tree decline syndrome in Ontario, Canada.</title>
        <authorList>
            <person name="Sulman M."/>
            <person name="Ellouze W."/>
            <person name="Ilyukhin E."/>
        </authorList>
    </citation>
    <scope>NUCLEOTIDE SEQUENCE [LARGE SCALE GENOMIC DNA]</scope>
    <source>
        <strain evidence="3 4">FDS-637</strain>
    </source>
</reference>
<organism evidence="3 4">
    <name type="scientific">Diplodia seriata</name>
    <dbReference type="NCBI Taxonomy" id="420778"/>
    <lineage>
        <taxon>Eukaryota</taxon>
        <taxon>Fungi</taxon>
        <taxon>Dikarya</taxon>
        <taxon>Ascomycota</taxon>
        <taxon>Pezizomycotina</taxon>
        <taxon>Dothideomycetes</taxon>
        <taxon>Dothideomycetes incertae sedis</taxon>
        <taxon>Botryosphaeriales</taxon>
        <taxon>Botryosphaeriaceae</taxon>
        <taxon>Diplodia</taxon>
    </lineage>
</organism>
<evidence type="ECO:0000313" key="3">
    <source>
        <dbReference type="EMBL" id="KAL0260370.1"/>
    </source>
</evidence>
<dbReference type="InterPro" id="IPR036673">
    <property type="entry name" value="Cyanovirin-N_sf"/>
</dbReference>
<dbReference type="RefSeq" id="XP_066633399.1">
    <property type="nucleotide sequence ID" value="XM_066775518.1"/>
</dbReference>